<comment type="caution">
    <text evidence="3">The sequence shown here is derived from an EMBL/GenBank/DDBJ whole genome shotgun (WGS) entry which is preliminary data.</text>
</comment>
<name>A0A3E1NEV5_9BACT</name>
<keyword evidence="1" id="KW-0732">Signal</keyword>
<accession>A0A3E1NEV5</accession>
<evidence type="ECO:0000259" key="2">
    <source>
        <dbReference type="Pfam" id="PF14321"/>
    </source>
</evidence>
<feature type="domain" description="DUF4382" evidence="2">
    <location>
        <begin position="42"/>
        <end position="195"/>
    </location>
</feature>
<protein>
    <submittedName>
        <fullName evidence="3">DUF4382 domain-containing protein</fullName>
    </submittedName>
</protein>
<dbReference type="OrthoDB" id="2111471at2"/>
<dbReference type="RefSeq" id="WP_116849067.1">
    <property type="nucleotide sequence ID" value="NZ_QTJU01000009.1"/>
</dbReference>
<evidence type="ECO:0000313" key="3">
    <source>
        <dbReference type="EMBL" id="RFM26513.1"/>
    </source>
</evidence>
<dbReference type="InterPro" id="IPR013784">
    <property type="entry name" value="Carb-bd-like_fold"/>
</dbReference>
<dbReference type="InterPro" id="IPR025491">
    <property type="entry name" value="DUF4382"/>
</dbReference>
<dbReference type="AlphaFoldDB" id="A0A3E1NEV5"/>
<feature type="signal peptide" evidence="1">
    <location>
        <begin position="1"/>
        <end position="23"/>
    </location>
</feature>
<dbReference type="Proteomes" id="UP000261284">
    <property type="component" value="Unassembled WGS sequence"/>
</dbReference>
<evidence type="ECO:0000256" key="1">
    <source>
        <dbReference type="SAM" id="SignalP"/>
    </source>
</evidence>
<proteinExistence type="predicted"/>
<dbReference type="SUPFAM" id="SSF49452">
    <property type="entry name" value="Starch-binding domain-like"/>
    <property type="match status" value="1"/>
</dbReference>
<organism evidence="3 4">
    <name type="scientific">Deminuibacter soli</name>
    <dbReference type="NCBI Taxonomy" id="2291815"/>
    <lineage>
        <taxon>Bacteria</taxon>
        <taxon>Pseudomonadati</taxon>
        <taxon>Bacteroidota</taxon>
        <taxon>Chitinophagia</taxon>
        <taxon>Chitinophagales</taxon>
        <taxon>Chitinophagaceae</taxon>
        <taxon>Deminuibacter</taxon>
    </lineage>
</organism>
<keyword evidence="4" id="KW-1185">Reference proteome</keyword>
<dbReference type="EMBL" id="QTJU01000009">
    <property type="protein sequence ID" value="RFM26513.1"/>
    <property type="molecule type" value="Genomic_DNA"/>
</dbReference>
<gene>
    <name evidence="3" type="ORF">DXN05_20045</name>
</gene>
<dbReference type="Pfam" id="PF14321">
    <property type="entry name" value="DUF4382"/>
    <property type="match status" value="1"/>
</dbReference>
<feature type="chain" id="PRO_5017818098" evidence="1">
    <location>
        <begin position="24"/>
        <end position="286"/>
    </location>
</feature>
<dbReference type="Gene3D" id="2.60.40.1120">
    <property type="entry name" value="Carboxypeptidase-like, regulatory domain"/>
    <property type="match status" value="1"/>
</dbReference>
<evidence type="ECO:0000313" key="4">
    <source>
        <dbReference type="Proteomes" id="UP000261284"/>
    </source>
</evidence>
<dbReference type="GO" id="GO:0030246">
    <property type="term" value="F:carbohydrate binding"/>
    <property type="evidence" value="ECO:0007669"/>
    <property type="project" value="InterPro"/>
</dbReference>
<reference evidence="3 4" key="1">
    <citation type="submission" date="2018-08" db="EMBL/GenBank/DDBJ databases">
        <title>Chitinophagaceae sp. K23C18032701, a novel bacterium isolated from forest soil.</title>
        <authorList>
            <person name="Wang C."/>
        </authorList>
    </citation>
    <scope>NUCLEOTIDE SEQUENCE [LARGE SCALE GENOMIC DNA]</scope>
    <source>
        <strain evidence="3 4">K23C18032701</strain>
    </source>
</reference>
<sequence>MQTTNLFKGMAAAAITIAVALIACSKNESSQQNLPPAGKQAVSLYLTDDPGFFDNVYVDIQSVQVLVDTCSNSQWNDWGNDNRDSCRVWDDLQIRAGVYDILSLRNGLDTLFAQGNVPKGKIKYIKIQLGTQNSLVKDSVTYPLHLPAAFNGTILLKFRGDEFEQFESGRCRLWLDFDIARSIIKVRDGMFYLNPVLHWFIAKTTGSIQGKVSPMSAFPVITVYNNNGDTSYALPNPGGEFKVRALTAGIYNVFVNASNGYADTTVSNITLSPGKNVKLDKIQLHK</sequence>